<dbReference type="SUPFAM" id="SSF53335">
    <property type="entry name" value="S-adenosyl-L-methionine-dependent methyltransferases"/>
    <property type="match status" value="1"/>
</dbReference>
<evidence type="ECO:0000256" key="4">
    <source>
        <dbReference type="PROSITE-ProRule" id="PRU01024"/>
    </source>
</evidence>
<dbReference type="InterPro" id="IPR030390">
    <property type="entry name" value="MeTrfase_TrmA_AS"/>
</dbReference>
<dbReference type="Gene3D" id="2.40.50.1070">
    <property type="match status" value="1"/>
</dbReference>
<dbReference type="InterPro" id="IPR030391">
    <property type="entry name" value="MeTrfase_TrmA_CS"/>
</dbReference>
<dbReference type="Proteomes" id="UP000422644">
    <property type="component" value="Chromosome"/>
</dbReference>
<proteinExistence type="inferred from homology"/>
<dbReference type="SUPFAM" id="SSF50249">
    <property type="entry name" value="Nucleic acid-binding proteins"/>
    <property type="match status" value="1"/>
</dbReference>
<evidence type="ECO:0000256" key="5">
    <source>
        <dbReference type="PROSITE-ProRule" id="PRU10015"/>
    </source>
</evidence>
<dbReference type="PROSITE" id="PS51687">
    <property type="entry name" value="SAM_MT_RNA_M5U"/>
    <property type="match status" value="1"/>
</dbReference>
<feature type="binding site" evidence="4">
    <location>
        <position position="400"/>
    </location>
    <ligand>
        <name>S-adenosyl-L-methionine</name>
        <dbReference type="ChEBI" id="CHEBI:59789"/>
    </ligand>
</feature>
<keyword evidence="2 4" id="KW-0808">Transferase</keyword>
<dbReference type="InterPro" id="IPR010280">
    <property type="entry name" value="U5_MeTrfase_fam"/>
</dbReference>
<evidence type="ECO:0000256" key="2">
    <source>
        <dbReference type="ARBA" id="ARBA00022679"/>
    </source>
</evidence>
<sequence length="562" mass="64362">MNKIKNNYEVGQKLEIEIEKIVFGGEGLGRIDGFAVFVPMSVPGDKLEVEIISVKKSYARGLITRIIEPSKDRIEDLSKISFEDFDGCDFGMLKYEKQLEYKDKMLEEVLTKIAEIDLKKIKISKIIGSDEKINYRNKTAEPFFKKNGIIQTGFYSRKSHNVFSAKESLLKSEIAKIIIDKFLQKVNSFAGTKKEFKVFNEVNNTGFLKQIMVRNNEKDEVMIVVVVNKNSQYNQLSKVLEEMYDENDCIKSIYISVKTEQNNVILGKNVHLFGSQYLEEEMEGLKFKIYPNSFFQINKKQALKLYDVAINFLNEENKNTDKIYEKTVIDAFSGTGTIAMMLSKNIKKVIGIESVESSTLAAKLTSYENSIQNVEFVNGKVEKELPKILKREDVGAIVFDPPRRGIEESALKSVVQNKIEKIVYISCNPATFARDVKILAENGYVLRKVTPVDMFPQTPHIETVTLLSKLDVDKHIDVEIKLDELDLTSSESKATYAQIKEYILEKFNLKVSTLYIAQIKKKCGIVLREHYNKSKKEKQVIPQCTPEKEEAIKDALRHFKMI</sequence>
<dbReference type="PROSITE" id="PS01230">
    <property type="entry name" value="TRMA_1"/>
    <property type="match status" value="1"/>
</dbReference>
<feature type="domain" description="TRAM" evidence="6">
    <location>
        <begin position="7"/>
        <end position="65"/>
    </location>
</feature>
<dbReference type="PROSITE" id="PS50926">
    <property type="entry name" value="TRAM"/>
    <property type="match status" value="1"/>
</dbReference>
<evidence type="ECO:0000256" key="1">
    <source>
        <dbReference type="ARBA" id="ARBA00022603"/>
    </source>
</evidence>
<dbReference type="Gene3D" id="3.40.50.150">
    <property type="entry name" value="Vaccinia Virus protein VP39"/>
    <property type="match status" value="1"/>
</dbReference>
<dbReference type="PANTHER" id="PTHR11061:SF30">
    <property type="entry name" value="TRNA (URACIL(54)-C(5))-METHYLTRANSFERASE"/>
    <property type="match status" value="1"/>
</dbReference>
<keyword evidence="8" id="KW-1185">Reference proteome</keyword>
<dbReference type="EMBL" id="AP019831">
    <property type="protein sequence ID" value="BBM44702.1"/>
    <property type="molecule type" value="Genomic_DNA"/>
</dbReference>
<dbReference type="AlphaFoldDB" id="A0A510JZ78"/>
<accession>A0A510JZ78</accession>
<dbReference type="InterPro" id="IPR012340">
    <property type="entry name" value="NA-bd_OB-fold"/>
</dbReference>
<dbReference type="CDD" id="cd02440">
    <property type="entry name" value="AdoMet_MTases"/>
    <property type="match status" value="1"/>
</dbReference>
<dbReference type="InterPro" id="IPR002792">
    <property type="entry name" value="TRAM_dom"/>
</dbReference>
<dbReference type="Pfam" id="PF05958">
    <property type="entry name" value="tRNA_U5-meth_tr"/>
    <property type="match status" value="1"/>
</dbReference>
<reference evidence="7 8" key="1">
    <citation type="submission" date="2019-07" db="EMBL/GenBank/DDBJ databases">
        <title>Complete Genome Sequence of Leptotrichia trevisanii Strain JMUB3870.</title>
        <authorList>
            <person name="Watanabe S."/>
            <person name="Cui L."/>
        </authorList>
    </citation>
    <scope>NUCLEOTIDE SEQUENCE [LARGE SCALE GENOMIC DNA]</scope>
    <source>
        <strain evidence="7 8">JMUB3870</strain>
    </source>
</reference>
<feature type="binding site" evidence="4">
    <location>
        <position position="332"/>
    </location>
    <ligand>
        <name>S-adenosyl-L-methionine</name>
        <dbReference type="ChEBI" id="CHEBI:59789"/>
    </ligand>
</feature>
<dbReference type="Pfam" id="PF01938">
    <property type="entry name" value="TRAM"/>
    <property type="match status" value="1"/>
</dbReference>
<organism evidence="7 8">
    <name type="scientific">Leptotrichia trevisanii</name>
    <dbReference type="NCBI Taxonomy" id="109328"/>
    <lineage>
        <taxon>Bacteria</taxon>
        <taxon>Fusobacteriati</taxon>
        <taxon>Fusobacteriota</taxon>
        <taxon>Fusobacteriia</taxon>
        <taxon>Fusobacteriales</taxon>
        <taxon>Leptotrichiaceae</taxon>
        <taxon>Leptotrichia</taxon>
    </lineage>
</organism>
<dbReference type="OrthoDB" id="9804590at2"/>
<dbReference type="InterPro" id="IPR029063">
    <property type="entry name" value="SAM-dependent_MTases_sf"/>
</dbReference>
<dbReference type="GO" id="GO:0070041">
    <property type="term" value="F:rRNA (uridine-C5-)-methyltransferase activity"/>
    <property type="evidence" value="ECO:0007669"/>
    <property type="project" value="TreeGrafter"/>
</dbReference>
<evidence type="ECO:0000259" key="6">
    <source>
        <dbReference type="PROSITE" id="PS50926"/>
    </source>
</evidence>
<feature type="binding site" evidence="4">
    <location>
        <position position="296"/>
    </location>
    <ligand>
        <name>S-adenosyl-L-methionine</name>
        <dbReference type="ChEBI" id="CHEBI:59789"/>
    </ligand>
</feature>
<protein>
    <submittedName>
        <fullName evidence="7">TrmA family RNA methyltransferase</fullName>
    </submittedName>
</protein>
<gene>
    <name evidence="7" type="ORF">JMUB3870_0820</name>
</gene>
<comment type="similarity">
    <text evidence="4">Belongs to the class I-like SAM-binding methyltransferase superfamily. RNA M5U methyltransferase family.</text>
</comment>
<name>A0A510JZ78_9FUSO</name>
<dbReference type="PANTHER" id="PTHR11061">
    <property type="entry name" value="RNA M5U METHYLTRANSFERASE"/>
    <property type="match status" value="1"/>
</dbReference>
<evidence type="ECO:0000313" key="8">
    <source>
        <dbReference type="Proteomes" id="UP000422644"/>
    </source>
</evidence>
<dbReference type="NCBIfam" id="TIGR00479">
    <property type="entry name" value="rumA"/>
    <property type="match status" value="1"/>
</dbReference>
<keyword evidence="3 4" id="KW-0949">S-adenosyl-L-methionine</keyword>
<evidence type="ECO:0000256" key="3">
    <source>
        <dbReference type="ARBA" id="ARBA00022691"/>
    </source>
</evidence>
<feature type="active site" description="Nucleophile" evidence="4">
    <location>
        <position position="427"/>
    </location>
</feature>
<dbReference type="PROSITE" id="PS01231">
    <property type="entry name" value="TRMA_2"/>
    <property type="match status" value="1"/>
</dbReference>
<feature type="active site" evidence="5">
    <location>
        <position position="427"/>
    </location>
</feature>
<dbReference type="Gene3D" id="2.40.50.140">
    <property type="entry name" value="Nucleic acid-binding proteins"/>
    <property type="match status" value="1"/>
</dbReference>
<feature type="binding site" evidence="4">
    <location>
        <position position="353"/>
    </location>
    <ligand>
        <name>S-adenosyl-L-methionine</name>
        <dbReference type="ChEBI" id="CHEBI:59789"/>
    </ligand>
</feature>
<keyword evidence="1 4" id="KW-0489">Methyltransferase</keyword>
<dbReference type="GO" id="GO:0070475">
    <property type="term" value="P:rRNA base methylation"/>
    <property type="evidence" value="ECO:0007669"/>
    <property type="project" value="TreeGrafter"/>
</dbReference>
<evidence type="ECO:0000313" key="7">
    <source>
        <dbReference type="EMBL" id="BBM44702.1"/>
    </source>
</evidence>